<reference evidence="1" key="2">
    <citation type="submission" date="2021-02" db="EMBL/GenBank/DDBJ databases">
        <authorList>
            <person name="Kimball J.A."/>
            <person name="Haas M.W."/>
            <person name="Macchietto M."/>
            <person name="Kono T."/>
            <person name="Duquette J."/>
            <person name="Shao M."/>
        </authorList>
    </citation>
    <scope>NUCLEOTIDE SEQUENCE</scope>
    <source>
        <tissue evidence="1">Fresh leaf tissue</tissue>
    </source>
</reference>
<proteinExistence type="predicted"/>
<protein>
    <submittedName>
        <fullName evidence="1">Uncharacterized protein</fullName>
    </submittedName>
</protein>
<reference evidence="1" key="1">
    <citation type="journal article" date="2021" name="bioRxiv">
        <title>Whole Genome Assembly and Annotation of Northern Wild Rice, Zizania palustris L., Supports a Whole Genome Duplication in the Zizania Genus.</title>
        <authorList>
            <person name="Haas M."/>
            <person name="Kono T."/>
            <person name="Macchietto M."/>
            <person name="Millas R."/>
            <person name="McGilp L."/>
            <person name="Shao M."/>
            <person name="Duquette J."/>
            <person name="Hirsch C.N."/>
            <person name="Kimball J."/>
        </authorList>
    </citation>
    <scope>NUCLEOTIDE SEQUENCE</scope>
    <source>
        <tissue evidence="1">Fresh leaf tissue</tissue>
    </source>
</reference>
<dbReference type="EMBL" id="JAAALK010000283">
    <property type="protein sequence ID" value="KAG8070315.1"/>
    <property type="molecule type" value="Genomic_DNA"/>
</dbReference>
<organism evidence="1 2">
    <name type="scientific">Zizania palustris</name>
    <name type="common">Northern wild rice</name>
    <dbReference type="NCBI Taxonomy" id="103762"/>
    <lineage>
        <taxon>Eukaryota</taxon>
        <taxon>Viridiplantae</taxon>
        <taxon>Streptophyta</taxon>
        <taxon>Embryophyta</taxon>
        <taxon>Tracheophyta</taxon>
        <taxon>Spermatophyta</taxon>
        <taxon>Magnoliopsida</taxon>
        <taxon>Liliopsida</taxon>
        <taxon>Poales</taxon>
        <taxon>Poaceae</taxon>
        <taxon>BOP clade</taxon>
        <taxon>Oryzoideae</taxon>
        <taxon>Oryzeae</taxon>
        <taxon>Zizaniinae</taxon>
        <taxon>Zizania</taxon>
    </lineage>
</organism>
<evidence type="ECO:0000313" key="2">
    <source>
        <dbReference type="Proteomes" id="UP000729402"/>
    </source>
</evidence>
<comment type="caution">
    <text evidence="1">The sequence shown here is derived from an EMBL/GenBank/DDBJ whole genome shotgun (WGS) entry which is preliminary data.</text>
</comment>
<sequence>MFQFNSILKDEQYFIPEANNDVIEEGVTTVKIEATTVVLRAAAARGWKGQQRRLRLGLAVSIRGGLAVAQEEEGDGGVREQIYVEGISYQLQIGAGSLQAKLSQSWSYSS</sequence>
<dbReference type="Proteomes" id="UP000729402">
    <property type="component" value="Unassembled WGS sequence"/>
</dbReference>
<keyword evidence="2" id="KW-1185">Reference proteome</keyword>
<dbReference type="AlphaFoldDB" id="A0A8J5SZB7"/>
<evidence type="ECO:0000313" key="1">
    <source>
        <dbReference type="EMBL" id="KAG8070315.1"/>
    </source>
</evidence>
<gene>
    <name evidence="1" type="ORF">GUJ93_ZPchr0006g41947</name>
</gene>
<accession>A0A8J5SZB7</accession>
<name>A0A8J5SZB7_ZIZPA</name>